<keyword evidence="5" id="KW-0963">Cytoplasm</keyword>
<keyword evidence="11" id="KW-0472">Membrane</keyword>
<feature type="domain" description="NUCB1-like N-terminal" evidence="12">
    <location>
        <begin position="16"/>
        <end position="55"/>
    </location>
</feature>
<feature type="domain" description="NUCB1-like N-terminal" evidence="12">
    <location>
        <begin position="87"/>
        <end position="167"/>
    </location>
</feature>
<keyword evidence="14" id="KW-1185">Reference proteome</keyword>
<evidence type="ECO:0000259" key="12">
    <source>
        <dbReference type="Pfam" id="PF25434"/>
    </source>
</evidence>
<dbReference type="Pfam" id="PF25434">
    <property type="entry name" value="NUCB1_N"/>
    <property type="match status" value="2"/>
</dbReference>
<reference evidence="13 14" key="1">
    <citation type="submission" date="2021-06" db="EMBL/GenBank/DDBJ databases">
        <authorList>
            <person name="Palmer J.M."/>
        </authorList>
    </citation>
    <scope>NUCLEOTIDE SEQUENCE [LARGE SCALE GENOMIC DNA]</scope>
    <source>
        <strain evidence="13 14">XC_2019</strain>
        <tissue evidence="13">Muscle</tissue>
    </source>
</reference>
<evidence type="ECO:0000256" key="10">
    <source>
        <dbReference type="ARBA" id="ARBA00023034"/>
    </source>
</evidence>
<evidence type="ECO:0000256" key="9">
    <source>
        <dbReference type="ARBA" id="ARBA00022737"/>
    </source>
</evidence>
<protein>
    <recommendedName>
        <fullName evidence="12">NUCB1-like N-terminal domain-containing protein</fullName>
    </recommendedName>
</protein>
<evidence type="ECO:0000256" key="6">
    <source>
        <dbReference type="ARBA" id="ARBA00022525"/>
    </source>
</evidence>
<evidence type="ECO:0000256" key="11">
    <source>
        <dbReference type="ARBA" id="ARBA00023136"/>
    </source>
</evidence>
<dbReference type="EMBL" id="JAHRIN010010242">
    <property type="protein sequence ID" value="MEQ2195093.1"/>
    <property type="molecule type" value="Genomic_DNA"/>
</dbReference>
<evidence type="ECO:0000256" key="3">
    <source>
        <dbReference type="ARBA" id="ARBA00004555"/>
    </source>
</evidence>
<evidence type="ECO:0000256" key="7">
    <source>
        <dbReference type="ARBA" id="ARBA00022553"/>
    </source>
</evidence>
<evidence type="ECO:0000313" key="14">
    <source>
        <dbReference type="Proteomes" id="UP001434883"/>
    </source>
</evidence>
<evidence type="ECO:0000256" key="5">
    <source>
        <dbReference type="ARBA" id="ARBA00022490"/>
    </source>
</evidence>
<dbReference type="InterPro" id="IPR057576">
    <property type="entry name" value="NUCB1_N"/>
</dbReference>
<dbReference type="InterPro" id="IPR040250">
    <property type="entry name" value="Nucleobindin"/>
</dbReference>
<accession>A0ABV0QH01</accession>
<keyword evidence="8" id="KW-0732">Signal</keyword>
<keyword evidence="7" id="KW-0597">Phosphoprotein</keyword>
<evidence type="ECO:0000256" key="4">
    <source>
        <dbReference type="ARBA" id="ARBA00004613"/>
    </source>
</evidence>
<dbReference type="PANTHER" id="PTHR19237:SF23">
    <property type="entry name" value="NUCLEOBINDIN 2B"/>
    <property type="match status" value="1"/>
</dbReference>
<dbReference type="PANTHER" id="PTHR19237">
    <property type="entry name" value="NUCLEOBINDIN"/>
    <property type="match status" value="1"/>
</dbReference>
<comment type="caution">
    <text evidence="13">The sequence shown here is derived from an EMBL/GenBank/DDBJ whole genome shotgun (WGS) entry which is preliminary data.</text>
</comment>
<evidence type="ECO:0000256" key="8">
    <source>
        <dbReference type="ARBA" id="ARBA00022729"/>
    </source>
</evidence>
<dbReference type="Proteomes" id="UP001434883">
    <property type="component" value="Unassembled WGS sequence"/>
</dbReference>
<evidence type="ECO:0000256" key="1">
    <source>
        <dbReference type="ARBA" id="ARBA00004370"/>
    </source>
</evidence>
<name>A0ABV0QH01_9TELE</name>
<evidence type="ECO:0000256" key="2">
    <source>
        <dbReference type="ARBA" id="ARBA00004496"/>
    </source>
</evidence>
<organism evidence="13 14">
    <name type="scientific">Xenoophorus captivus</name>
    <dbReference type="NCBI Taxonomy" id="1517983"/>
    <lineage>
        <taxon>Eukaryota</taxon>
        <taxon>Metazoa</taxon>
        <taxon>Chordata</taxon>
        <taxon>Craniata</taxon>
        <taxon>Vertebrata</taxon>
        <taxon>Euteleostomi</taxon>
        <taxon>Actinopterygii</taxon>
        <taxon>Neopterygii</taxon>
        <taxon>Teleostei</taxon>
        <taxon>Neoteleostei</taxon>
        <taxon>Acanthomorphata</taxon>
        <taxon>Ovalentaria</taxon>
        <taxon>Atherinomorphae</taxon>
        <taxon>Cyprinodontiformes</taxon>
        <taxon>Goodeidae</taxon>
        <taxon>Xenoophorus</taxon>
    </lineage>
</organism>
<keyword evidence="9" id="KW-0677">Repeat</keyword>
<evidence type="ECO:0000313" key="13">
    <source>
        <dbReference type="EMBL" id="MEQ2195093.1"/>
    </source>
</evidence>
<comment type="subcellular location">
    <subcellularLocation>
        <location evidence="2">Cytoplasm</location>
    </subcellularLocation>
    <subcellularLocation>
        <location evidence="3">Golgi apparatus</location>
    </subcellularLocation>
    <subcellularLocation>
        <location evidence="1">Membrane</location>
    </subcellularLocation>
    <subcellularLocation>
        <location evidence="4">Secreted</location>
    </subcellularLocation>
</comment>
<keyword evidence="10" id="KW-0333">Golgi apparatus</keyword>
<proteinExistence type="predicted"/>
<keyword evidence="6" id="KW-0964">Secreted</keyword>
<sequence length="258" mass="30387">MTLINVRLPNNCEPSSVCQDTGLHYDRYLREVIEYLEKDPHFREKLKNANMDDIKVHTHLENRTIELSVYLHMLFNLNIAVGTLCLQQGKLSKELDFVQHNFRTKLDELKREEMNRLRLLIKAKHDVQEGNGNALDHQALLKQFEHLNHMNPHTFEVEDLDRLIQSTAMEMASLTKVSWKLSLQKRYHCDVLGQYLNQEAFVATFVCFFKLEKVYNPANEEDDMVEMEEERLRMREHVMNEVSMSSQTDTAWSLCPTC</sequence>
<gene>
    <name evidence="13" type="ORF">XENOCAPTIV_007396</name>
</gene>